<dbReference type="InterPro" id="IPR036249">
    <property type="entry name" value="Thioredoxin-like_sf"/>
</dbReference>
<comment type="caution">
    <text evidence="1">The sequence shown here is derived from an EMBL/GenBank/DDBJ whole genome shotgun (WGS) entry which is preliminary data.</text>
</comment>
<dbReference type="Gene3D" id="3.40.30.10">
    <property type="entry name" value="Glutaredoxin"/>
    <property type="match status" value="1"/>
</dbReference>
<evidence type="ECO:0000313" key="2">
    <source>
        <dbReference type="Proteomes" id="UP000824055"/>
    </source>
</evidence>
<organism evidence="1 2">
    <name type="scientific">Candidatus Prevotella avicola</name>
    <dbReference type="NCBI Taxonomy" id="2838738"/>
    <lineage>
        <taxon>Bacteria</taxon>
        <taxon>Pseudomonadati</taxon>
        <taxon>Bacteroidota</taxon>
        <taxon>Bacteroidia</taxon>
        <taxon>Bacteroidales</taxon>
        <taxon>Prevotellaceae</taxon>
        <taxon>Prevotella</taxon>
    </lineage>
</organism>
<proteinExistence type="predicted"/>
<dbReference type="SUPFAM" id="SSF52833">
    <property type="entry name" value="Thioredoxin-like"/>
    <property type="match status" value="1"/>
</dbReference>
<protein>
    <submittedName>
        <fullName evidence="1">Glutaredoxin-related protein</fullName>
    </submittedName>
</protein>
<reference evidence="1" key="1">
    <citation type="journal article" date="2021" name="PeerJ">
        <title>Extensive microbial diversity within the chicken gut microbiome revealed by metagenomics and culture.</title>
        <authorList>
            <person name="Gilroy R."/>
            <person name="Ravi A."/>
            <person name="Getino M."/>
            <person name="Pursley I."/>
            <person name="Horton D.L."/>
            <person name="Alikhan N.F."/>
            <person name="Baker D."/>
            <person name="Gharbi K."/>
            <person name="Hall N."/>
            <person name="Watson M."/>
            <person name="Adriaenssens E.M."/>
            <person name="Foster-Nyarko E."/>
            <person name="Jarju S."/>
            <person name="Secka A."/>
            <person name="Antonio M."/>
            <person name="Oren A."/>
            <person name="Chaudhuri R.R."/>
            <person name="La Ragione R."/>
            <person name="Hildebrand F."/>
            <person name="Pallen M.J."/>
        </authorList>
    </citation>
    <scope>NUCLEOTIDE SEQUENCE</scope>
    <source>
        <strain evidence="1">ChiHecec3B27-8219</strain>
    </source>
</reference>
<reference evidence="1" key="2">
    <citation type="submission" date="2021-04" db="EMBL/GenBank/DDBJ databases">
        <authorList>
            <person name="Gilroy R."/>
        </authorList>
    </citation>
    <scope>NUCLEOTIDE SEQUENCE</scope>
    <source>
        <strain evidence="1">ChiHecec3B27-8219</strain>
    </source>
</reference>
<dbReference type="Proteomes" id="UP000824055">
    <property type="component" value="Unassembled WGS sequence"/>
</dbReference>
<dbReference type="AlphaFoldDB" id="A0A9D2JWH2"/>
<evidence type="ECO:0000313" key="1">
    <source>
        <dbReference type="EMBL" id="HIZ69876.1"/>
    </source>
</evidence>
<dbReference type="EMBL" id="DXBE01000062">
    <property type="protein sequence ID" value="HIZ69876.1"/>
    <property type="molecule type" value="Genomic_DNA"/>
</dbReference>
<gene>
    <name evidence="1" type="ORF">H9966_08370</name>
</gene>
<accession>A0A9D2JWH2</accession>
<name>A0A9D2JWH2_9BACT</name>
<sequence length="99" mass="10894">MIKIYSMTGCPDCEYVEEQVKGNANYEVINVGEHIRNLKAFLRLRDKEKAFDAIKRLGVAGVPCFVLEDGKVTFRPEEVGLKSRPVAEGAACNLDGTGC</sequence>